<feature type="signal peptide" evidence="1">
    <location>
        <begin position="1"/>
        <end position="28"/>
    </location>
</feature>
<evidence type="ECO:0000313" key="2">
    <source>
        <dbReference type="EMBL" id="CAG7827624.1"/>
    </source>
</evidence>
<name>A0A8J2PL42_9HEXA</name>
<protein>
    <submittedName>
        <fullName evidence="2">Uncharacterized protein</fullName>
    </submittedName>
</protein>
<dbReference type="EMBL" id="CAJVCH010544212">
    <property type="protein sequence ID" value="CAG7827624.1"/>
    <property type="molecule type" value="Genomic_DNA"/>
</dbReference>
<accession>A0A8J2PL42</accession>
<organism evidence="2 3">
    <name type="scientific">Allacma fusca</name>
    <dbReference type="NCBI Taxonomy" id="39272"/>
    <lineage>
        <taxon>Eukaryota</taxon>
        <taxon>Metazoa</taxon>
        <taxon>Ecdysozoa</taxon>
        <taxon>Arthropoda</taxon>
        <taxon>Hexapoda</taxon>
        <taxon>Collembola</taxon>
        <taxon>Symphypleona</taxon>
        <taxon>Sminthuridae</taxon>
        <taxon>Allacma</taxon>
    </lineage>
</organism>
<proteinExistence type="predicted"/>
<comment type="caution">
    <text evidence="2">The sequence shown here is derived from an EMBL/GenBank/DDBJ whole genome shotgun (WGS) entry which is preliminary data.</text>
</comment>
<dbReference type="Proteomes" id="UP000708208">
    <property type="component" value="Unassembled WGS sequence"/>
</dbReference>
<evidence type="ECO:0000313" key="3">
    <source>
        <dbReference type="Proteomes" id="UP000708208"/>
    </source>
</evidence>
<gene>
    <name evidence="2" type="ORF">AFUS01_LOCUS37600</name>
</gene>
<dbReference type="AlphaFoldDB" id="A0A8J2PL42"/>
<keyword evidence="1" id="KW-0732">Signal</keyword>
<reference evidence="2" key="1">
    <citation type="submission" date="2021-06" db="EMBL/GenBank/DDBJ databases">
        <authorList>
            <person name="Hodson N. C."/>
            <person name="Mongue J. A."/>
            <person name="Jaron S. K."/>
        </authorList>
    </citation>
    <scope>NUCLEOTIDE SEQUENCE</scope>
</reference>
<evidence type="ECO:0000256" key="1">
    <source>
        <dbReference type="SAM" id="SignalP"/>
    </source>
</evidence>
<sequence length="42" mass="4508">MGIAVFAILSALSWTLIGLSSLPHDCDAKPVDICQDPEHKSK</sequence>
<feature type="non-terminal residue" evidence="2">
    <location>
        <position position="1"/>
    </location>
</feature>
<feature type="chain" id="PRO_5035291347" evidence="1">
    <location>
        <begin position="29"/>
        <end position="42"/>
    </location>
</feature>
<keyword evidence="3" id="KW-1185">Reference proteome</keyword>